<sequence>MREFLDEAINEIKQPERAGLVAKADAEVREYGKYFEKIEKLRVERNHYLDDVLNVNGPLMEQKLTRILQTAERDNDMNAAVLSGHAMRNLLLARLYVLKFLEDNTEASANRVKSESQGLNKLLEDLELENNLDKLGPSIAQNIEDVKLSVMSDQNVLGPKLQAANNQAIMMAVGISLIALAVGIVTAGFIIRTVNRQLGSDPAEIANIAQSIAGGDLDFKFKEPAI</sequence>
<organism evidence="3 4">
    <name type="scientific">Aduncisulcus paluster</name>
    <dbReference type="NCBI Taxonomy" id="2918883"/>
    <lineage>
        <taxon>Eukaryota</taxon>
        <taxon>Metamonada</taxon>
        <taxon>Carpediemonas-like organisms</taxon>
        <taxon>Aduncisulcus</taxon>
    </lineage>
</organism>
<evidence type="ECO:0000313" key="4">
    <source>
        <dbReference type="Proteomes" id="UP001057375"/>
    </source>
</evidence>
<dbReference type="EMBL" id="BQXS01000585">
    <property type="protein sequence ID" value="GKT28981.1"/>
    <property type="molecule type" value="Genomic_DNA"/>
</dbReference>
<accession>A0ABQ5KDQ1</accession>
<feature type="transmembrane region" description="Helical" evidence="1">
    <location>
        <begin position="168"/>
        <end position="191"/>
    </location>
</feature>
<keyword evidence="4" id="KW-1185">Reference proteome</keyword>
<feature type="non-terminal residue" evidence="3">
    <location>
        <position position="226"/>
    </location>
</feature>
<keyword evidence="1" id="KW-1133">Transmembrane helix</keyword>
<feature type="domain" description="HBM" evidence="2">
    <location>
        <begin position="1"/>
        <end position="163"/>
    </location>
</feature>
<proteinExistence type="predicted"/>
<protein>
    <submittedName>
        <fullName evidence="3">Methyl-accepting chemotaxis protein</fullName>
    </submittedName>
</protein>
<evidence type="ECO:0000259" key="2">
    <source>
        <dbReference type="SMART" id="SM01358"/>
    </source>
</evidence>
<evidence type="ECO:0000313" key="3">
    <source>
        <dbReference type="EMBL" id="GKT28981.1"/>
    </source>
</evidence>
<reference evidence="3" key="1">
    <citation type="submission" date="2022-03" db="EMBL/GenBank/DDBJ databases">
        <title>Draft genome sequence of Aduncisulcus paluster, a free-living microaerophilic Fornicata.</title>
        <authorList>
            <person name="Yuyama I."/>
            <person name="Kume K."/>
            <person name="Tamura T."/>
            <person name="Inagaki Y."/>
            <person name="Hashimoto T."/>
        </authorList>
    </citation>
    <scope>NUCLEOTIDE SEQUENCE</scope>
    <source>
        <strain evidence="3">NY0171</strain>
    </source>
</reference>
<dbReference type="Proteomes" id="UP001057375">
    <property type="component" value="Unassembled WGS sequence"/>
</dbReference>
<name>A0ABQ5KDQ1_9EUKA</name>
<gene>
    <name evidence="3" type="ORF">ADUPG1_000975</name>
</gene>
<dbReference type="SMART" id="SM01358">
    <property type="entry name" value="HBM"/>
    <property type="match status" value="1"/>
</dbReference>
<evidence type="ECO:0000256" key="1">
    <source>
        <dbReference type="SAM" id="Phobius"/>
    </source>
</evidence>
<dbReference type="InterPro" id="IPR032255">
    <property type="entry name" value="HBM"/>
</dbReference>
<keyword evidence="1" id="KW-0472">Membrane</keyword>
<keyword evidence="1" id="KW-0812">Transmembrane</keyword>
<comment type="caution">
    <text evidence="3">The sequence shown here is derived from an EMBL/GenBank/DDBJ whole genome shotgun (WGS) entry which is preliminary data.</text>
</comment>